<evidence type="ECO:0000256" key="2">
    <source>
        <dbReference type="ARBA" id="ARBA00004123"/>
    </source>
</evidence>
<evidence type="ECO:0000256" key="6">
    <source>
        <dbReference type="ARBA" id="ARBA00023002"/>
    </source>
</evidence>
<keyword evidence="8" id="KW-0805">Transcription regulation</keyword>
<dbReference type="GO" id="GO:0006325">
    <property type="term" value="P:chromatin organization"/>
    <property type="evidence" value="ECO:0007669"/>
    <property type="project" value="UniProtKB-KW"/>
</dbReference>
<evidence type="ECO:0000313" key="18">
    <source>
        <dbReference type="WBParaSite" id="EVEC_0000917601-mRNA-1"/>
    </source>
</evidence>
<evidence type="ECO:0000259" key="15">
    <source>
        <dbReference type="PROSITE" id="PS51186"/>
    </source>
</evidence>
<accession>A0A0N4VEQ7</accession>
<evidence type="ECO:0000256" key="10">
    <source>
        <dbReference type="ARBA" id="ARBA00023163"/>
    </source>
</evidence>
<keyword evidence="3" id="KW-0479">Metal-binding</keyword>
<feature type="domain" description="JmjC" evidence="14">
    <location>
        <begin position="523"/>
        <end position="658"/>
    </location>
</feature>
<keyword evidence="5" id="KW-0223">Dioxygenase</keyword>
<dbReference type="PROSITE" id="PS51184">
    <property type="entry name" value="JMJC"/>
    <property type="match status" value="1"/>
</dbReference>
<evidence type="ECO:0000256" key="3">
    <source>
        <dbReference type="ARBA" id="ARBA00022723"/>
    </source>
</evidence>
<evidence type="ECO:0000256" key="13">
    <source>
        <dbReference type="ARBA" id="ARBA00049800"/>
    </source>
</evidence>
<dbReference type="STRING" id="51028.A0A0N4VEQ7"/>
<dbReference type="InterPro" id="IPR041667">
    <property type="entry name" value="Cupin_8"/>
</dbReference>
<feature type="domain" description="N-acetyltransferase" evidence="15">
    <location>
        <begin position="86"/>
        <end position="238"/>
    </location>
</feature>
<dbReference type="GO" id="GO:0016747">
    <property type="term" value="F:acyltransferase activity, transferring groups other than amino-acyl groups"/>
    <property type="evidence" value="ECO:0007669"/>
    <property type="project" value="InterPro"/>
</dbReference>
<dbReference type="PANTHER" id="PTHR12461:SF106">
    <property type="entry name" value="BIFUNCTIONAL PEPTIDASE AND ARGINYL-HYDROXYLASE JMJD5"/>
    <property type="match status" value="1"/>
</dbReference>
<name>A0A0N4VEQ7_ENTVE</name>
<evidence type="ECO:0000256" key="9">
    <source>
        <dbReference type="ARBA" id="ARBA00023108"/>
    </source>
</evidence>
<dbReference type="InterPro" id="IPR000182">
    <property type="entry name" value="GNAT_dom"/>
</dbReference>
<organism evidence="18">
    <name type="scientific">Enterobius vermicularis</name>
    <name type="common">Human pinworm</name>
    <dbReference type="NCBI Taxonomy" id="51028"/>
    <lineage>
        <taxon>Eukaryota</taxon>
        <taxon>Metazoa</taxon>
        <taxon>Ecdysozoa</taxon>
        <taxon>Nematoda</taxon>
        <taxon>Chromadorea</taxon>
        <taxon>Rhabditida</taxon>
        <taxon>Spirurina</taxon>
        <taxon>Oxyuridomorpha</taxon>
        <taxon>Oxyuroidea</taxon>
        <taxon>Oxyuridae</taxon>
        <taxon>Enterobius</taxon>
    </lineage>
</organism>
<dbReference type="OrthoDB" id="47172at2759"/>
<dbReference type="PANTHER" id="PTHR12461">
    <property type="entry name" value="HYPOXIA-INDUCIBLE FACTOR 1 ALPHA INHIBITOR-RELATED"/>
    <property type="match status" value="1"/>
</dbReference>
<dbReference type="Pfam" id="PF24472">
    <property type="entry name" value="ARM_KDM8_N"/>
    <property type="match status" value="1"/>
</dbReference>
<dbReference type="PROSITE" id="PS51186">
    <property type="entry name" value="GNAT"/>
    <property type="match status" value="1"/>
</dbReference>
<dbReference type="InterPro" id="IPR016181">
    <property type="entry name" value="Acyl_CoA_acyltransferase"/>
</dbReference>
<evidence type="ECO:0000313" key="17">
    <source>
        <dbReference type="Proteomes" id="UP000274131"/>
    </source>
</evidence>
<dbReference type="Proteomes" id="UP000274131">
    <property type="component" value="Unassembled WGS sequence"/>
</dbReference>
<keyword evidence="9" id="KW-0090">Biological rhythms</keyword>
<sequence length="658" mass="75536">MIAQNLSTRIRSKHLLGARVFPGLFNSVIDSAICESASKLLATNLGRICGTFKAFVWDGELFSQSADFLWYADITLRLIMTSEDDVIVRVFKAEDDESLLEECLEVRRRVFVVEQGVDESIDKDSLDDQCMHIALSLPKLHYGDESKETVATCRLRCHSPYVKLERVAVLKEWRHHYFGFLICKSAVKLAEKMFPRYLLVIHAQMEVYFFYEKLGFIPVSDTFVEAGIQHKTMIYVPPCSRIDNMFIHKNSYTHDSFVAGECWSPEVIASALQVLRLYQASCQPRILHYQYKLDDKVVGHSLIRAYRECALALEKKLYKRSIALEKFLLSVAWEKLNTGHYSMVDDAWRELYSAISTCKALRLYREGLYEEALFACDFGLLMGGDIDNYSLSSFATYVHSLLPVVSPVKCLVSVFPCPPPLPNSQPVRRLNRPSMEEFLECFGKGEPIIITGVVTEWPAYKKWSFDYFDAIAGHRTVPIEIGSSYASDDWTQTFMTFHEFCKKYIEKQDSGLPGYLAQHRMFEQMPELLKDLILPDYYSFNSMDDVDLMIWIGPAGTVSPLHTDPKSNIFCQVYGRKFFRLVPYSETECVYRHTEGLLTNTTQMDVEKPDLAKFPLFASAHVYDCVVDAGESLFIPKQFWHHVRSLDPSISISCWFQA</sequence>
<evidence type="ECO:0000313" key="16">
    <source>
        <dbReference type="EMBL" id="VDD93866.1"/>
    </source>
</evidence>
<protein>
    <recommendedName>
        <fullName evidence="13">JmjC domain-containing protein 5</fullName>
    </recommendedName>
</protein>
<dbReference type="GO" id="GO:0046872">
    <property type="term" value="F:metal ion binding"/>
    <property type="evidence" value="ECO:0007669"/>
    <property type="project" value="UniProtKB-KW"/>
</dbReference>
<comment type="cofactor">
    <cofactor evidence="1">
        <name>Fe(2+)</name>
        <dbReference type="ChEBI" id="CHEBI:29033"/>
    </cofactor>
</comment>
<reference evidence="16 17" key="2">
    <citation type="submission" date="2018-10" db="EMBL/GenBank/DDBJ databases">
        <authorList>
            <consortium name="Pathogen Informatics"/>
        </authorList>
    </citation>
    <scope>NUCLEOTIDE SEQUENCE [LARGE SCALE GENOMIC DNA]</scope>
</reference>
<reference evidence="18" key="1">
    <citation type="submission" date="2017-02" db="UniProtKB">
        <authorList>
            <consortium name="WormBaseParasite"/>
        </authorList>
    </citation>
    <scope>IDENTIFICATION</scope>
</reference>
<dbReference type="GO" id="GO:0005634">
    <property type="term" value="C:nucleus"/>
    <property type="evidence" value="ECO:0007669"/>
    <property type="project" value="UniProtKB-SubCell"/>
</dbReference>
<evidence type="ECO:0000256" key="7">
    <source>
        <dbReference type="ARBA" id="ARBA00023004"/>
    </source>
</evidence>
<keyword evidence="7" id="KW-0408">Iron</keyword>
<dbReference type="Gene3D" id="3.40.630.30">
    <property type="match status" value="1"/>
</dbReference>
<evidence type="ECO:0000256" key="11">
    <source>
        <dbReference type="ARBA" id="ARBA00023242"/>
    </source>
</evidence>
<dbReference type="AlphaFoldDB" id="A0A0N4VEQ7"/>
<evidence type="ECO:0000256" key="1">
    <source>
        <dbReference type="ARBA" id="ARBA00001954"/>
    </source>
</evidence>
<evidence type="ECO:0000256" key="5">
    <source>
        <dbReference type="ARBA" id="ARBA00022964"/>
    </source>
</evidence>
<dbReference type="SMART" id="SM00558">
    <property type="entry name" value="JmjC"/>
    <property type="match status" value="1"/>
</dbReference>
<dbReference type="WBParaSite" id="EVEC_0000917601-mRNA-1">
    <property type="protein sequence ID" value="EVEC_0000917601-mRNA-1"/>
    <property type="gene ID" value="EVEC_0000917601"/>
</dbReference>
<keyword evidence="17" id="KW-1185">Reference proteome</keyword>
<keyword evidence="12" id="KW-0131">Cell cycle</keyword>
<keyword evidence="10" id="KW-0804">Transcription</keyword>
<comment type="subcellular location">
    <subcellularLocation>
        <location evidence="2">Nucleus</location>
    </subcellularLocation>
</comment>
<keyword evidence="11" id="KW-0539">Nucleus</keyword>
<evidence type="ECO:0000256" key="8">
    <source>
        <dbReference type="ARBA" id="ARBA00023015"/>
    </source>
</evidence>
<evidence type="ECO:0000256" key="12">
    <source>
        <dbReference type="ARBA" id="ARBA00023306"/>
    </source>
</evidence>
<dbReference type="EMBL" id="UXUI01009518">
    <property type="protein sequence ID" value="VDD93866.1"/>
    <property type="molecule type" value="Genomic_DNA"/>
</dbReference>
<gene>
    <name evidence="16" type="ORF">EVEC_LOCUS8617</name>
</gene>
<dbReference type="SUPFAM" id="SSF55729">
    <property type="entry name" value="Acyl-CoA N-acyltransferases (Nat)"/>
    <property type="match status" value="1"/>
</dbReference>
<dbReference type="InterPro" id="IPR056520">
    <property type="entry name" value="ARM_KDM8_N"/>
</dbReference>
<dbReference type="GO" id="GO:0048511">
    <property type="term" value="P:rhythmic process"/>
    <property type="evidence" value="ECO:0007669"/>
    <property type="project" value="UniProtKB-KW"/>
</dbReference>
<dbReference type="InterPro" id="IPR003347">
    <property type="entry name" value="JmjC_dom"/>
</dbReference>
<evidence type="ECO:0000256" key="4">
    <source>
        <dbReference type="ARBA" id="ARBA00022853"/>
    </source>
</evidence>
<keyword evidence="4" id="KW-0156">Chromatin regulator</keyword>
<evidence type="ECO:0000259" key="14">
    <source>
        <dbReference type="PROSITE" id="PS51184"/>
    </source>
</evidence>
<keyword evidence="6" id="KW-0560">Oxidoreductase</keyword>
<dbReference type="Gene3D" id="2.60.120.650">
    <property type="entry name" value="Cupin"/>
    <property type="match status" value="1"/>
</dbReference>
<dbReference type="Pfam" id="PF13673">
    <property type="entry name" value="Acetyltransf_10"/>
    <property type="match status" value="1"/>
</dbReference>
<dbReference type="GO" id="GO:0051213">
    <property type="term" value="F:dioxygenase activity"/>
    <property type="evidence" value="ECO:0007669"/>
    <property type="project" value="UniProtKB-KW"/>
</dbReference>
<dbReference type="Pfam" id="PF13621">
    <property type="entry name" value="Cupin_8"/>
    <property type="match status" value="1"/>
</dbReference>
<dbReference type="SUPFAM" id="SSF51197">
    <property type="entry name" value="Clavaminate synthase-like"/>
    <property type="match status" value="1"/>
</dbReference>
<proteinExistence type="predicted"/>